<reference evidence="1" key="1">
    <citation type="journal article" date="2019" name="Sci. Rep.">
        <title>Draft genome of Tanacetum cinerariifolium, the natural source of mosquito coil.</title>
        <authorList>
            <person name="Yamashiro T."/>
            <person name="Shiraishi A."/>
            <person name="Satake H."/>
            <person name="Nakayama K."/>
        </authorList>
    </citation>
    <scope>NUCLEOTIDE SEQUENCE</scope>
</reference>
<feature type="non-terminal residue" evidence="1">
    <location>
        <position position="1"/>
    </location>
</feature>
<dbReference type="EMBL" id="BKCJ010974360">
    <property type="protein sequence ID" value="GFC57622.1"/>
    <property type="molecule type" value="Genomic_DNA"/>
</dbReference>
<name>A0A699Q081_TANCI</name>
<comment type="caution">
    <text evidence="1">The sequence shown here is derived from an EMBL/GenBank/DDBJ whole genome shotgun (WGS) entry which is preliminary data.</text>
</comment>
<gene>
    <name evidence="1" type="ORF">Tci_829592</name>
</gene>
<organism evidence="1">
    <name type="scientific">Tanacetum cinerariifolium</name>
    <name type="common">Dalmatian daisy</name>
    <name type="synonym">Chrysanthemum cinerariifolium</name>
    <dbReference type="NCBI Taxonomy" id="118510"/>
    <lineage>
        <taxon>Eukaryota</taxon>
        <taxon>Viridiplantae</taxon>
        <taxon>Streptophyta</taxon>
        <taxon>Embryophyta</taxon>
        <taxon>Tracheophyta</taxon>
        <taxon>Spermatophyta</taxon>
        <taxon>Magnoliopsida</taxon>
        <taxon>eudicotyledons</taxon>
        <taxon>Gunneridae</taxon>
        <taxon>Pentapetalae</taxon>
        <taxon>asterids</taxon>
        <taxon>campanulids</taxon>
        <taxon>Asterales</taxon>
        <taxon>Asteraceae</taxon>
        <taxon>Asteroideae</taxon>
        <taxon>Anthemideae</taxon>
        <taxon>Anthemidinae</taxon>
        <taxon>Tanacetum</taxon>
    </lineage>
</organism>
<evidence type="ECO:0000313" key="1">
    <source>
        <dbReference type="EMBL" id="GFC57622.1"/>
    </source>
</evidence>
<accession>A0A699Q081</accession>
<dbReference type="AlphaFoldDB" id="A0A699Q081"/>
<protein>
    <submittedName>
        <fullName evidence="1">Uncharacterized protein</fullName>
    </submittedName>
</protein>
<sequence length="143" mass="15502">STLGFGESLNQSFFGILGTTSACVSSALSILSSKVCSTSSEAFSNTGSYTGSSAVTDLPDLKVLARDLPLDDSLVLDVFLDDSDSLNLLFLPRFDPTKGSSSWLSPRSLFLRTVSVHTQIETQLLELQIDLEEKIDLKWMESS</sequence>
<proteinExistence type="predicted"/>